<dbReference type="PATRIC" id="fig|472175.3.peg.1896"/>
<accession>A0A084UD15</accession>
<protein>
    <submittedName>
        <fullName evidence="1">Uncharacterized protein</fullName>
    </submittedName>
</protein>
<proteinExistence type="predicted"/>
<gene>
    <name evidence="1" type="ORF">EL18_01892</name>
</gene>
<dbReference type="EMBL" id="JMQM01000001">
    <property type="protein sequence ID" value="KFB10851.1"/>
    <property type="molecule type" value="Genomic_DNA"/>
</dbReference>
<dbReference type="STRING" id="472175.EL18_01892"/>
<evidence type="ECO:0000313" key="2">
    <source>
        <dbReference type="Proteomes" id="UP000053675"/>
    </source>
</evidence>
<evidence type="ECO:0000313" key="1">
    <source>
        <dbReference type="EMBL" id="KFB10851.1"/>
    </source>
</evidence>
<comment type="caution">
    <text evidence="1">The sequence shown here is derived from an EMBL/GenBank/DDBJ whole genome shotgun (WGS) entry which is preliminary data.</text>
</comment>
<organism evidence="1 2">
    <name type="scientific">Nitratireductor basaltis</name>
    <dbReference type="NCBI Taxonomy" id="472175"/>
    <lineage>
        <taxon>Bacteria</taxon>
        <taxon>Pseudomonadati</taxon>
        <taxon>Pseudomonadota</taxon>
        <taxon>Alphaproteobacteria</taxon>
        <taxon>Hyphomicrobiales</taxon>
        <taxon>Phyllobacteriaceae</taxon>
        <taxon>Nitratireductor</taxon>
    </lineage>
</organism>
<name>A0A084UD15_9HYPH</name>
<keyword evidence="2" id="KW-1185">Reference proteome</keyword>
<sequence>MSDVIEEQATRYAAGEMFPGRTWNDLSEAEQAEAREQAQELLRILGDPPARKAANDN</sequence>
<dbReference type="RefSeq" id="WP_161781985.1">
    <property type="nucleotide sequence ID" value="NZ_JMQM01000001.1"/>
</dbReference>
<dbReference type="AlphaFoldDB" id="A0A084UD15"/>
<dbReference type="Proteomes" id="UP000053675">
    <property type="component" value="Unassembled WGS sequence"/>
</dbReference>
<reference evidence="1 2" key="1">
    <citation type="submission" date="2014-05" db="EMBL/GenBank/DDBJ databases">
        <title>Draft Genome Sequence of Nitratireductor basaltis Strain UMTGB225, A Marine Bacterium Isolated from Green Barrel Tunicate.</title>
        <authorList>
            <person name="Gan H.Y."/>
        </authorList>
    </citation>
    <scope>NUCLEOTIDE SEQUENCE [LARGE SCALE GENOMIC DNA]</scope>
    <source>
        <strain evidence="1 2">UMTGB225</strain>
    </source>
</reference>